<name>A0A1C3K2A4_9BURK</name>
<gene>
    <name evidence="2" type="ORF">ODI_03560</name>
    <name evidence="3" type="ORF">ODI_R0618</name>
</gene>
<sequence>MPVRVRTARHPYHRFHHPDTGHAMKTPRFPRQAWIAALPLTLACLVPGAAWSKAQLEQCFDAASEFHQVNPLVLRAIAWQESRHNPKAINRNNNGTTDYGIMQINSIHLRELGAYDISAETLMKPCESIFIAAWYLRRMMDRYGNTWDAVGSYHSQTPVHRDRYAKGIVSTLRGWGVLQAAR</sequence>
<dbReference type="CDD" id="cd13400">
    <property type="entry name" value="LT_IagB-like"/>
    <property type="match status" value="1"/>
</dbReference>
<reference evidence="3 4" key="2">
    <citation type="submission" date="2017-08" db="EMBL/GenBank/DDBJ databases">
        <authorList>
            <person name="de Groot N.N."/>
        </authorList>
    </citation>
    <scope>NUCLEOTIDE SEQUENCE [LARGE SCALE GENOMIC DNA]</scope>
    <source>
        <strain evidence="3">Orrdi1</strain>
    </source>
</reference>
<reference evidence="2 4" key="1">
    <citation type="submission" date="2016-06" db="EMBL/GenBank/DDBJ databases">
        <authorList>
            <person name="Kjaerup R.B."/>
            <person name="Dalgaard T.S."/>
            <person name="Juul-Madsen H.R."/>
        </authorList>
    </citation>
    <scope>NUCLEOTIDE SEQUENCE [LARGE SCALE GENOMIC DNA]</scope>
    <source>
        <strain evidence="2">Orrdi1</strain>
    </source>
</reference>
<dbReference type="InterPro" id="IPR023346">
    <property type="entry name" value="Lysozyme-like_dom_sf"/>
</dbReference>
<proteinExistence type="predicted"/>
<dbReference type="EMBL" id="FLRC01000021">
    <property type="protein sequence ID" value="SBT25632.1"/>
    <property type="molecule type" value="Genomic_DNA"/>
</dbReference>
<dbReference type="AlphaFoldDB" id="A0A1C3K2A4"/>
<keyword evidence="4" id="KW-1185">Reference proteome</keyword>
<dbReference type="SUPFAM" id="SSF53955">
    <property type="entry name" value="Lysozyme-like"/>
    <property type="match status" value="1"/>
</dbReference>
<dbReference type="Gene3D" id="1.10.530.10">
    <property type="match status" value="1"/>
</dbReference>
<accession>A0A1C3K2A4</accession>
<dbReference type="Proteomes" id="UP000078558">
    <property type="component" value="Chromosome I"/>
</dbReference>
<organism evidence="2 4">
    <name type="scientific">Orrella dioscoreae</name>
    <dbReference type="NCBI Taxonomy" id="1851544"/>
    <lineage>
        <taxon>Bacteria</taxon>
        <taxon>Pseudomonadati</taxon>
        <taxon>Pseudomonadota</taxon>
        <taxon>Betaproteobacteria</taxon>
        <taxon>Burkholderiales</taxon>
        <taxon>Alcaligenaceae</taxon>
        <taxon>Orrella</taxon>
    </lineage>
</organism>
<evidence type="ECO:0000313" key="2">
    <source>
        <dbReference type="EMBL" id="SBT25632.1"/>
    </source>
</evidence>
<dbReference type="EMBL" id="LT907988">
    <property type="protein sequence ID" value="SOE47052.1"/>
    <property type="molecule type" value="Genomic_DNA"/>
</dbReference>
<evidence type="ECO:0000313" key="3">
    <source>
        <dbReference type="EMBL" id="SOE47052.1"/>
    </source>
</evidence>
<feature type="domain" description="Transglycosylase SLT" evidence="1">
    <location>
        <begin position="59"/>
        <end position="155"/>
    </location>
</feature>
<dbReference type="KEGG" id="odi:ODI_R0618"/>
<dbReference type="InterPro" id="IPR008258">
    <property type="entry name" value="Transglycosylase_SLT_dom_1"/>
</dbReference>
<dbReference type="STRING" id="1851544.ODI_03560"/>
<dbReference type="Pfam" id="PF01464">
    <property type="entry name" value="SLT"/>
    <property type="match status" value="1"/>
</dbReference>
<evidence type="ECO:0000313" key="4">
    <source>
        <dbReference type="Proteomes" id="UP000078558"/>
    </source>
</evidence>
<evidence type="ECO:0000259" key="1">
    <source>
        <dbReference type="Pfam" id="PF01464"/>
    </source>
</evidence>
<protein>
    <submittedName>
        <fullName evidence="2">Soluble lytic murein transglycosylase and related regulatory proteins (Some contain LysM/invasin domains)</fullName>
    </submittedName>
</protein>